<reference evidence="21" key="1">
    <citation type="submission" date="2017-05" db="EMBL/GenBank/DDBJ databases">
        <title>Atp8 is in the grond pattern of flatworm mitochondrial genomes.</title>
        <authorList>
            <person name="Egger B."/>
            <person name="Bachmann L."/>
            <person name="Fromm B."/>
        </authorList>
    </citation>
    <scope>NUCLEOTIDE SEQUENCE</scope>
</reference>
<dbReference type="GO" id="GO:0006122">
    <property type="term" value="P:mitochondrial electron transport, ubiquinol to cytochrome c"/>
    <property type="evidence" value="ECO:0007669"/>
    <property type="project" value="TreeGrafter"/>
</dbReference>
<feature type="transmembrane region" description="Helical" evidence="18">
    <location>
        <begin position="218"/>
        <end position="240"/>
    </location>
</feature>
<dbReference type="PIRSF" id="PIRSF038885">
    <property type="entry name" value="COB"/>
    <property type="match status" value="1"/>
</dbReference>
<feature type="transmembrane region" description="Helical" evidence="18">
    <location>
        <begin position="343"/>
        <end position="359"/>
    </location>
</feature>
<feature type="binding site" evidence="16">
    <location>
        <position position="190"/>
    </location>
    <ligand>
        <name>a ubiquinone</name>
        <dbReference type="ChEBI" id="CHEBI:16389"/>
    </ligand>
</feature>
<dbReference type="InterPro" id="IPR048259">
    <property type="entry name" value="Cytochrome_b_N_euk/bac"/>
</dbReference>
<evidence type="ECO:0000256" key="4">
    <source>
        <dbReference type="ARBA" id="ARBA00022448"/>
    </source>
</evidence>
<feature type="transmembrane region" description="Helical" evidence="18">
    <location>
        <begin position="176"/>
        <end position="198"/>
    </location>
</feature>
<dbReference type="SUPFAM" id="SSF81342">
    <property type="entry name" value="Transmembrane di-heme cytochromes"/>
    <property type="match status" value="1"/>
</dbReference>
<comment type="similarity">
    <text evidence="18">Belongs to the cytochrome b family.</text>
</comment>
<organism evidence="21">
    <name type="scientific">Stenostomum sthenum</name>
    <dbReference type="NCBI Taxonomy" id="1611831"/>
    <lineage>
        <taxon>Eukaryota</taxon>
        <taxon>Metazoa</taxon>
        <taxon>Spiralia</taxon>
        <taxon>Lophotrochozoa</taxon>
        <taxon>Platyhelminthes</taxon>
        <taxon>Catenulida</taxon>
        <taxon>Stenostomidae</taxon>
        <taxon>Stenostomum</taxon>
    </lineage>
</organism>
<evidence type="ECO:0000256" key="16">
    <source>
        <dbReference type="PIRSR" id="PIRSR038885-1"/>
    </source>
</evidence>
<geneLocation type="mitochondrion" evidence="21"/>
<evidence type="ECO:0000259" key="19">
    <source>
        <dbReference type="PROSITE" id="PS51002"/>
    </source>
</evidence>
<dbReference type="InterPro" id="IPR005798">
    <property type="entry name" value="Cyt_b/b6_C"/>
</dbReference>
<keyword evidence="13" id="KW-0830">Ubiquinone</keyword>
<feature type="binding site" description="axial binding residue" evidence="17">
    <location>
        <position position="86"/>
    </location>
    <ligand>
        <name>heme b</name>
        <dbReference type="ChEBI" id="CHEBI:60344"/>
        <label>b566</label>
    </ligand>
    <ligandPart>
        <name>Fe</name>
        <dbReference type="ChEBI" id="CHEBI:18248"/>
    </ligandPart>
</feature>
<feature type="transmembrane region" description="Helical" evidence="18">
    <location>
        <begin position="66"/>
        <end position="89"/>
    </location>
</feature>
<feature type="domain" description="Cytochrome b/b6 C-terminal region profile" evidence="20">
    <location>
        <begin position="199"/>
        <end position="364"/>
    </location>
</feature>
<accession>A0A1Z1LZZ5</accession>
<dbReference type="InterPro" id="IPR030689">
    <property type="entry name" value="Cytochrome_b"/>
</dbReference>
<dbReference type="InterPro" id="IPR005797">
    <property type="entry name" value="Cyt_b/b6_N"/>
</dbReference>
<keyword evidence="15 18" id="KW-0472">Membrane</keyword>
<keyword evidence="4 18" id="KW-0813">Transport</keyword>
<keyword evidence="6 18" id="KW-0679">Respiratory chain</keyword>
<comment type="function">
    <text evidence="1 18">Component of the ubiquinol-cytochrome c reductase complex (complex III or cytochrome b-c1 complex) that is part of the mitochondrial respiratory chain. The b-c1 complex mediates electron transfer from ubiquinol to cytochrome c. Contributes to the generation of a proton gradient across the mitochondrial membrane that is then used for ATP synthesis.</text>
</comment>
<name>A0A1Z1LZZ5_9PLAT</name>
<feature type="binding site" description="axial binding residue" evidence="17">
    <location>
        <position position="171"/>
    </location>
    <ligand>
        <name>heme b</name>
        <dbReference type="ChEBI" id="CHEBI:60344"/>
        <label>b562</label>
    </ligand>
    <ligandPart>
        <name>Fe</name>
        <dbReference type="ChEBI" id="CHEBI:18248"/>
    </ligandPart>
</feature>
<dbReference type="PANTHER" id="PTHR19271:SF16">
    <property type="entry name" value="CYTOCHROME B"/>
    <property type="match status" value="1"/>
</dbReference>
<keyword evidence="12 17" id="KW-0408">Iron</keyword>
<feature type="transmembrane region" description="Helical" evidence="18">
    <location>
        <begin position="21"/>
        <end position="46"/>
    </location>
</feature>
<evidence type="ECO:0000256" key="13">
    <source>
        <dbReference type="ARBA" id="ARBA00023075"/>
    </source>
</evidence>
<dbReference type="InterPro" id="IPR036150">
    <property type="entry name" value="Cyt_b/b6_C_sf"/>
</dbReference>
<feature type="transmembrane region" description="Helical" evidence="18">
    <location>
        <begin position="277"/>
        <end position="296"/>
    </location>
</feature>
<evidence type="ECO:0000256" key="6">
    <source>
        <dbReference type="ARBA" id="ARBA00022660"/>
    </source>
</evidence>
<evidence type="ECO:0000256" key="14">
    <source>
        <dbReference type="ARBA" id="ARBA00023128"/>
    </source>
</evidence>
<dbReference type="GO" id="GO:0008121">
    <property type="term" value="F:quinol-cytochrome-c reductase activity"/>
    <property type="evidence" value="ECO:0007669"/>
    <property type="project" value="InterPro"/>
</dbReference>
<evidence type="ECO:0000256" key="10">
    <source>
        <dbReference type="ARBA" id="ARBA00022982"/>
    </source>
</evidence>
<comment type="cofactor">
    <cofactor evidence="17">
        <name>heme</name>
        <dbReference type="ChEBI" id="CHEBI:30413"/>
    </cofactor>
    <text evidence="17">Binds 2 heme groups non-covalently.</text>
</comment>
<evidence type="ECO:0000256" key="9">
    <source>
        <dbReference type="ARBA" id="ARBA00022792"/>
    </source>
</evidence>
<keyword evidence="8 17" id="KW-0479">Metal-binding</keyword>
<evidence type="ECO:0000256" key="1">
    <source>
        <dbReference type="ARBA" id="ARBA00002566"/>
    </source>
</evidence>
<feature type="binding site" description="axial binding residue" evidence="17">
    <location>
        <position position="72"/>
    </location>
    <ligand>
        <name>heme b</name>
        <dbReference type="ChEBI" id="CHEBI:60344"/>
        <label>b562</label>
    </ligand>
    <ligandPart>
        <name>Fe</name>
        <dbReference type="ChEBI" id="CHEBI:18248"/>
    </ligandPart>
</feature>
<comment type="cofactor">
    <cofactor evidence="18">
        <name>heme b</name>
        <dbReference type="ChEBI" id="CHEBI:60344"/>
    </cofactor>
    <text evidence="18">Binds 2 heme groups non-covalently.</text>
</comment>
<evidence type="ECO:0000256" key="12">
    <source>
        <dbReference type="ARBA" id="ARBA00023004"/>
    </source>
</evidence>
<evidence type="ECO:0000256" key="3">
    <source>
        <dbReference type="ARBA" id="ARBA00013531"/>
    </source>
</evidence>
<evidence type="ECO:0000256" key="18">
    <source>
        <dbReference type="RuleBase" id="RU362117"/>
    </source>
</evidence>
<evidence type="ECO:0000256" key="2">
    <source>
        <dbReference type="ARBA" id="ARBA00004448"/>
    </source>
</evidence>
<dbReference type="SUPFAM" id="SSF81648">
    <property type="entry name" value="a domain/subunit of cytochrome bc1 complex (Ubiquinol-cytochrome c reductase)"/>
    <property type="match status" value="1"/>
</dbReference>
<dbReference type="AlphaFoldDB" id="A0A1Z1LZZ5"/>
<proteinExistence type="inferred from homology"/>
<evidence type="ECO:0000256" key="5">
    <source>
        <dbReference type="ARBA" id="ARBA00022617"/>
    </source>
</evidence>
<keyword evidence="10 18" id="KW-0249">Electron transport</keyword>
<feature type="binding site" description="axial binding residue" evidence="17">
    <location>
        <position position="185"/>
    </location>
    <ligand>
        <name>heme b</name>
        <dbReference type="ChEBI" id="CHEBI:60344"/>
        <label>b566</label>
    </ligand>
    <ligandPart>
        <name>Fe</name>
        <dbReference type="ChEBI" id="CHEBI:18248"/>
    </ligandPart>
</feature>
<evidence type="ECO:0000256" key="11">
    <source>
        <dbReference type="ARBA" id="ARBA00022989"/>
    </source>
</evidence>
<dbReference type="EMBL" id="MF078638">
    <property type="protein sequence ID" value="ARW59253.1"/>
    <property type="molecule type" value="Genomic_DNA"/>
</dbReference>
<dbReference type="PROSITE" id="PS51003">
    <property type="entry name" value="CYTB_CTER"/>
    <property type="match status" value="1"/>
</dbReference>
<dbReference type="Pfam" id="PF00033">
    <property type="entry name" value="Cytochrome_B"/>
    <property type="match status" value="1"/>
</dbReference>
<dbReference type="GO" id="GO:0045275">
    <property type="term" value="C:respiratory chain complex III"/>
    <property type="evidence" value="ECO:0007669"/>
    <property type="project" value="InterPro"/>
</dbReference>
<feature type="domain" description="Cytochrome b/b6 N-terminal region profile" evidence="19">
    <location>
        <begin position="1"/>
        <end position="198"/>
    </location>
</feature>
<keyword evidence="11 18" id="KW-1133">Transmembrane helix</keyword>
<dbReference type="GO" id="GO:0005743">
    <property type="term" value="C:mitochondrial inner membrane"/>
    <property type="evidence" value="ECO:0007669"/>
    <property type="project" value="UniProtKB-SubCell"/>
</dbReference>
<gene>
    <name evidence="21" type="primary">cob</name>
</gene>
<keyword evidence="5 17" id="KW-0349">Heme</keyword>
<evidence type="ECO:0000313" key="21">
    <source>
        <dbReference type="EMBL" id="ARW59253.1"/>
    </source>
</evidence>
<keyword evidence="7 18" id="KW-0812">Transmembrane</keyword>
<dbReference type="InterPro" id="IPR027387">
    <property type="entry name" value="Cytb/b6-like_sf"/>
</dbReference>
<dbReference type="Gene3D" id="1.20.810.10">
    <property type="entry name" value="Cytochrome Bc1 Complex, Chain C"/>
    <property type="match status" value="1"/>
</dbReference>
<keyword evidence="14 18" id="KW-0496">Mitochondrion</keyword>
<evidence type="ECO:0000256" key="17">
    <source>
        <dbReference type="PIRSR" id="PIRSR038885-2"/>
    </source>
</evidence>
<evidence type="ECO:0000256" key="7">
    <source>
        <dbReference type="ARBA" id="ARBA00022692"/>
    </source>
</evidence>
<dbReference type="PANTHER" id="PTHR19271">
    <property type="entry name" value="CYTOCHROME B"/>
    <property type="match status" value="1"/>
</dbReference>
<comment type="subcellular location">
    <subcellularLocation>
        <location evidence="2">Mitochondrion inner membrane</location>
        <topology evidence="2">Multi-pass membrane protein</topology>
    </subcellularLocation>
</comment>
<dbReference type="GO" id="GO:0046872">
    <property type="term" value="F:metal ion binding"/>
    <property type="evidence" value="ECO:0007669"/>
    <property type="project" value="UniProtKB-UniRule"/>
</dbReference>
<evidence type="ECO:0000259" key="20">
    <source>
        <dbReference type="PROSITE" id="PS51003"/>
    </source>
</evidence>
<keyword evidence="9" id="KW-0999">Mitochondrion inner membrane</keyword>
<dbReference type="GO" id="GO:0016491">
    <property type="term" value="F:oxidoreductase activity"/>
    <property type="evidence" value="ECO:0007669"/>
    <property type="project" value="UniProtKB-UniRule"/>
</dbReference>
<dbReference type="CDD" id="cd00284">
    <property type="entry name" value="Cytochrome_b_N"/>
    <property type="match status" value="1"/>
</dbReference>
<dbReference type="PROSITE" id="PS51002">
    <property type="entry name" value="CYTB_NTER"/>
    <property type="match status" value="1"/>
</dbReference>
<feature type="transmembrane region" description="Helical" evidence="18">
    <location>
        <begin position="317"/>
        <end position="337"/>
    </location>
</feature>
<dbReference type="Pfam" id="PF00032">
    <property type="entry name" value="Cytochrom_B_C"/>
    <property type="match status" value="1"/>
</dbReference>
<dbReference type="InterPro" id="IPR016174">
    <property type="entry name" value="Di-haem_cyt_TM"/>
</dbReference>
<evidence type="ECO:0000256" key="8">
    <source>
        <dbReference type="ARBA" id="ARBA00022723"/>
    </source>
</evidence>
<feature type="transmembrane region" description="Helical" evidence="18">
    <location>
        <begin position="101"/>
        <end position="121"/>
    </location>
</feature>
<protein>
    <recommendedName>
        <fullName evidence="3 18">Cytochrome b</fullName>
    </recommendedName>
</protein>
<sequence length="364" mass="42041">MNLLLGFIYNLKSPSNLNFMWNFGSMLGLCLAFQIVSGLFLSFHYAPTADAFLNVDFIMREVNEGWFMRFAHANGASMFFLLMYIHIFRGLFFKSYKLKKVWLVGNVIFLLAILTAFLGYVLPWGQMSFWAATVITNLVSAVPVIGKTLVEWLWGGFSVSTVTLNRFYSFHFLFPFILLVLVLMHLLMLHLSLSSNPLGIKKSMDYSDFHQYFTSKDLFGLMVMFLVWMFFTFFFPNLFIDPENYMSSNPMSTPAHIKPEWYFLPFYAVLRSVPNKLGGVILMLLMIIMLAALSFMRNSETKVHFMFMSKNKVLLSLLLSLLFLLFWIGASPVVYPFDSLGKLLTLSYFLLFIASFFNLKGYSK</sequence>
<evidence type="ECO:0000256" key="15">
    <source>
        <dbReference type="ARBA" id="ARBA00023136"/>
    </source>
</evidence>